<dbReference type="RefSeq" id="WP_187745216.1">
    <property type="nucleotide sequence ID" value="NZ_CP060828.1"/>
</dbReference>
<dbReference type="KEGG" id="sroi:IAG44_00950"/>
<dbReference type="AlphaFoldDB" id="A0A7H0I5V7"/>
<dbReference type="Proteomes" id="UP000516052">
    <property type="component" value="Chromosome"/>
</dbReference>
<organism evidence="1 2">
    <name type="scientific">Streptomyces roseirectus</name>
    <dbReference type="NCBI Taxonomy" id="2768066"/>
    <lineage>
        <taxon>Bacteria</taxon>
        <taxon>Bacillati</taxon>
        <taxon>Actinomycetota</taxon>
        <taxon>Actinomycetes</taxon>
        <taxon>Kitasatosporales</taxon>
        <taxon>Streptomycetaceae</taxon>
        <taxon>Streptomyces</taxon>
    </lineage>
</organism>
<evidence type="ECO:0000313" key="2">
    <source>
        <dbReference type="Proteomes" id="UP000516052"/>
    </source>
</evidence>
<name>A0A7H0I5V7_9ACTN</name>
<protein>
    <submittedName>
        <fullName evidence="1">Uncharacterized protein</fullName>
    </submittedName>
</protein>
<keyword evidence="2" id="KW-1185">Reference proteome</keyword>
<reference evidence="1 2" key="1">
    <citation type="submission" date="2020-08" db="EMBL/GenBank/DDBJ databases">
        <title>A novel species.</title>
        <authorList>
            <person name="Gao J."/>
        </authorList>
    </citation>
    <scope>NUCLEOTIDE SEQUENCE [LARGE SCALE GENOMIC DNA]</scope>
    <source>
        <strain evidence="1 2">CRXT-G-22</strain>
    </source>
</reference>
<evidence type="ECO:0000313" key="1">
    <source>
        <dbReference type="EMBL" id="QNP68173.1"/>
    </source>
</evidence>
<proteinExistence type="predicted"/>
<gene>
    <name evidence="1" type="ORF">IAG44_00950</name>
</gene>
<dbReference type="EMBL" id="CP060828">
    <property type="protein sequence ID" value="QNP68173.1"/>
    <property type="molecule type" value="Genomic_DNA"/>
</dbReference>
<sequence length="162" mass="17312">MGDAVVERRSGSVPVQYHQFDIKDEAGPVGPELGWGEAGFVVVMDGVIVVVTGVHTGSVEVEVALYEAEPGVGDGVWEEVVEISACSVSGDLQVRGMMDDLDEELPVLAFRGAGEYRLRVHARGREDGGDLDEGYLVQVWPAPVRAVAVPRQESPGTARALR</sequence>
<accession>A0A7H0I5V7</accession>